<dbReference type="PANTHER" id="PTHR44591">
    <property type="entry name" value="STRESS RESPONSE REGULATOR PROTEIN 1"/>
    <property type="match status" value="1"/>
</dbReference>
<dbReference type="SMART" id="SM00448">
    <property type="entry name" value="REC"/>
    <property type="match status" value="1"/>
</dbReference>
<keyword evidence="5" id="KW-1185">Reference proteome</keyword>
<sequence length="170" mass="18967">MIDGLGGAKYLFAMRITRFDGQYEDPSPPTSQDALDLICVDDDDDIRFITRQALNLDANIAIECVSSGRDVLQLLNRRATLPDCLIVDSRMPMMSGEMLMLAVRSDERFKDIKLIVMSANVHRDDLNRYFALGAAGVVGKPFNAMTLASQVREILSSTIARHGNDWRRTA</sequence>
<protein>
    <submittedName>
        <fullName evidence="4">Response regulator</fullName>
    </submittedName>
</protein>
<evidence type="ECO:0000313" key="5">
    <source>
        <dbReference type="Proteomes" id="UP001169764"/>
    </source>
</evidence>
<dbReference type="InterPro" id="IPR001789">
    <property type="entry name" value="Sig_transdc_resp-reg_receiver"/>
</dbReference>
<dbReference type="Pfam" id="PF00072">
    <property type="entry name" value="Response_reg"/>
    <property type="match status" value="1"/>
</dbReference>
<comment type="caution">
    <text evidence="4">The sequence shown here is derived from an EMBL/GenBank/DDBJ whole genome shotgun (WGS) entry which is preliminary data.</text>
</comment>
<dbReference type="PROSITE" id="PS50110">
    <property type="entry name" value="RESPONSE_REGULATORY"/>
    <property type="match status" value="1"/>
</dbReference>
<organism evidence="4 5">
    <name type="scientific">Sphingomonas natans</name>
    <dbReference type="NCBI Taxonomy" id="3063330"/>
    <lineage>
        <taxon>Bacteria</taxon>
        <taxon>Pseudomonadati</taxon>
        <taxon>Pseudomonadota</taxon>
        <taxon>Alphaproteobacteria</taxon>
        <taxon>Sphingomonadales</taxon>
        <taxon>Sphingomonadaceae</taxon>
        <taxon>Sphingomonas</taxon>
    </lineage>
</organism>
<dbReference type="InterPro" id="IPR050595">
    <property type="entry name" value="Bact_response_regulator"/>
</dbReference>
<dbReference type="Gene3D" id="3.40.50.2300">
    <property type="match status" value="1"/>
</dbReference>
<feature type="modified residue" description="4-aspartylphosphate" evidence="2">
    <location>
        <position position="88"/>
    </location>
</feature>
<feature type="domain" description="Response regulatory" evidence="3">
    <location>
        <begin position="36"/>
        <end position="155"/>
    </location>
</feature>
<gene>
    <name evidence="4" type="ORF">Q4F19_11370</name>
</gene>
<evidence type="ECO:0000256" key="1">
    <source>
        <dbReference type="ARBA" id="ARBA00022553"/>
    </source>
</evidence>
<dbReference type="EMBL" id="JAUOTP010000004">
    <property type="protein sequence ID" value="MDO6414981.1"/>
    <property type="molecule type" value="Genomic_DNA"/>
</dbReference>
<evidence type="ECO:0000256" key="2">
    <source>
        <dbReference type="PROSITE-ProRule" id="PRU00169"/>
    </source>
</evidence>
<dbReference type="SUPFAM" id="SSF52172">
    <property type="entry name" value="CheY-like"/>
    <property type="match status" value="1"/>
</dbReference>
<dbReference type="PANTHER" id="PTHR44591:SF3">
    <property type="entry name" value="RESPONSE REGULATORY DOMAIN-CONTAINING PROTEIN"/>
    <property type="match status" value="1"/>
</dbReference>
<keyword evidence="1 2" id="KW-0597">Phosphoprotein</keyword>
<evidence type="ECO:0000313" key="4">
    <source>
        <dbReference type="EMBL" id="MDO6414981.1"/>
    </source>
</evidence>
<reference evidence="4" key="1">
    <citation type="submission" date="2023-07" db="EMBL/GenBank/DDBJ databases">
        <authorList>
            <person name="Kim M."/>
        </authorList>
    </citation>
    <scope>NUCLEOTIDE SEQUENCE</scope>
    <source>
        <strain evidence="4">BIUV-7</strain>
    </source>
</reference>
<dbReference type="InterPro" id="IPR011006">
    <property type="entry name" value="CheY-like_superfamily"/>
</dbReference>
<accession>A0ABT8Y9F9</accession>
<dbReference type="Proteomes" id="UP001169764">
    <property type="component" value="Unassembled WGS sequence"/>
</dbReference>
<evidence type="ECO:0000259" key="3">
    <source>
        <dbReference type="PROSITE" id="PS50110"/>
    </source>
</evidence>
<name>A0ABT8Y9F9_9SPHN</name>
<proteinExistence type="predicted"/>